<feature type="transmembrane region" description="Helical" evidence="7">
    <location>
        <begin position="101"/>
        <end position="122"/>
    </location>
</feature>
<dbReference type="InterPro" id="IPR014371">
    <property type="entry name" value="Oat_ACAT_DAG_ARE"/>
</dbReference>
<evidence type="ECO:0000313" key="9">
    <source>
        <dbReference type="Proteomes" id="UP000287651"/>
    </source>
</evidence>
<dbReference type="Proteomes" id="UP000287651">
    <property type="component" value="Unassembled WGS sequence"/>
</dbReference>
<keyword evidence="5" id="KW-0256">Endoplasmic reticulum</keyword>
<dbReference type="UniPathway" id="UPA00282"/>
<keyword evidence="7" id="KW-0812">Transmembrane</keyword>
<evidence type="ECO:0000256" key="4">
    <source>
        <dbReference type="ARBA" id="ARBA00022679"/>
    </source>
</evidence>
<evidence type="ECO:0000256" key="5">
    <source>
        <dbReference type="ARBA" id="ARBA00022824"/>
    </source>
</evidence>
<comment type="pathway">
    <text evidence="2">Lipid metabolism.</text>
</comment>
<evidence type="ECO:0000256" key="1">
    <source>
        <dbReference type="ARBA" id="ARBA00004477"/>
    </source>
</evidence>
<keyword evidence="7" id="KW-1133">Transmembrane helix</keyword>
<dbReference type="GO" id="GO:0009941">
    <property type="term" value="C:chloroplast envelope"/>
    <property type="evidence" value="ECO:0007669"/>
    <property type="project" value="TreeGrafter"/>
</dbReference>
<gene>
    <name evidence="8" type="ORF">B296_00015691</name>
</gene>
<dbReference type="GO" id="GO:0019432">
    <property type="term" value="P:triglyceride biosynthetic process"/>
    <property type="evidence" value="ECO:0007669"/>
    <property type="project" value="UniProtKB-UniPathway"/>
</dbReference>
<sequence>MHHQDDIHSNFPELDDLKWVSFKSLVYFMVAPTICYQVLLTFIFALKIYTISMHGYSLFMLRLNILAELLRFGDREFYKDWWNAKTIDEVVRHFFINGKQVILKGSVVGVALMISFFLSAIFHEVNCYLT</sequence>
<keyword evidence="7" id="KW-0472">Membrane</keyword>
<evidence type="ECO:0000256" key="2">
    <source>
        <dbReference type="ARBA" id="ARBA00005189"/>
    </source>
</evidence>
<dbReference type="EC" id="2.3.1.20" evidence="3"/>
<accession>A0A427A679</accession>
<evidence type="ECO:0000256" key="3">
    <source>
        <dbReference type="ARBA" id="ARBA00013244"/>
    </source>
</evidence>
<name>A0A427A679_ENSVE</name>
<dbReference type="GO" id="GO:0005789">
    <property type="term" value="C:endoplasmic reticulum membrane"/>
    <property type="evidence" value="ECO:0007669"/>
    <property type="project" value="UniProtKB-SubCell"/>
</dbReference>
<evidence type="ECO:0000256" key="7">
    <source>
        <dbReference type="SAM" id="Phobius"/>
    </source>
</evidence>
<organism evidence="8 9">
    <name type="scientific">Ensete ventricosum</name>
    <name type="common">Abyssinian banana</name>
    <name type="synonym">Musa ensete</name>
    <dbReference type="NCBI Taxonomy" id="4639"/>
    <lineage>
        <taxon>Eukaryota</taxon>
        <taxon>Viridiplantae</taxon>
        <taxon>Streptophyta</taxon>
        <taxon>Embryophyta</taxon>
        <taxon>Tracheophyta</taxon>
        <taxon>Spermatophyta</taxon>
        <taxon>Magnoliopsida</taxon>
        <taxon>Liliopsida</taxon>
        <taxon>Zingiberales</taxon>
        <taxon>Musaceae</taxon>
        <taxon>Ensete</taxon>
    </lineage>
</organism>
<keyword evidence="4" id="KW-0808">Transferase</keyword>
<reference evidence="8 9" key="1">
    <citation type="journal article" date="2014" name="Agronomy (Basel)">
        <title>A Draft Genome Sequence for Ensete ventricosum, the Drought-Tolerant Tree Against Hunger.</title>
        <authorList>
            <person name="Harrison J."/>
            <person name="Moore K.A."/>
            <person name="Paszkiewicz K."/>
            <person name="Jones T."/>
            <person name="Grant M."/>
            <person name="Ambacheew D."/>
            <person name="Muzemil S."/>
            <person name="Studholme D.J."/>
        </authorList>
    </citation>
    <scope>NUCLEOTIDE SEQUENCE [LARGE SCALE GENOMIC DNA]</scope>
</reference>
<dbReference type="PANTHER" id="PTHR10408:SF7">
    <property type="entry name" value="DIACYLGLYCEROL O-ACYLTRANSFERASE 1"/>
    <property type="match status" value="1"/>
</dbReference>
<dbReference type="GO" id="GO:0004144">
    <property type="term" value="F:diacylglycerol O-acyltransferase activity"/>
    <property type="evidence" value="ECO:0007669"/>
    <property type="project" value="UniProtKB-EC"/>
</dbReference>
<dbReference type="AlphaFoldDB" id="A0A427A679"/>
<protein>
    <recommendedName>
        <fullName evidence="3">diacylglycerol O-acyltransferase</fullName>
        <ecNumber evidence="3">2.3.1.20</ecNumber>
    </recommendedName>
</protein>
<comment type="caution">
    <text evidence="8">The sequence shown here is derived from an EMBL/GenBank/DDBJ whole genome shotgun (WGS) entry which is preliminary data.</text>
</comment>
<dbReference type="EMBL" id="AMZH03003633">
    <property type="protein sequence ID" value="RRT71694.1"/>
    <property type="molecule type" value="Genomic_DNA"/>
</dbReference>
<dbReference type="PANTHER" id="PTHR10408">
    <property type="entry name" value="STEROL O-ACYLTRANSFERASE"/>
    <property type="match status" value="1"/>
</dbReference>
<evidence type="ECO:0000256" key="6">
    <source>
        <dbReference type="ARBA" id="ARBA00023315"/>
    </source>
</evidence>
<evidence type="ECO:0000313" key="8">
    <source>
        <dbReference type="EMBL" id="RRT71694.1"/>
    </source>
</evidence>
<keyword evidence="6" id="KW-0012">Acyltransferase</keyword>
<proteinExistence type="predicted"/>
<comment type="subcellular location">
    <subcellularLocation>
        <location evidence="1">Endoplasmic reticulum membrane</location>
        <topology evidence="1">Multi-pass membrane protein</topology>
    </subcellularLocation>
</comment>
<feature type="transmembrane region" description="Helical" evidence="7">
    <location>
        <begin position="25"/>
        <end position="46"/>
    </location>
</feature>